<dbReference type="GeneID" id="77807065"/>
<proteinExistence type="predicted"/>
<accession>A0ABY7CB03</accession>
<name>A0ABY7CB03_9BASI</name>
<feature type="compositionally biased region" description="Polar residues" evidence="1">
    <location>
        <begin position="15"/>
        <end position="28"/>
    </location>
</feature>
<keyword evidence="3" id="KW-1185">Reference proteome</keyword>
<dbReference type="Proteomes" id="UP001164743">
    <property type="component" value="Chromosome 2A"/>
</dbReference>
<evidence type="ECO:0000256" key="1">
    <source>
        <dbReference type="SAM" id="MobiDB-lite"/>
    </source>
</evidence>
<organism evidence="2 3">
    <name type="scientific">Puccinia triticina</name>
    <dbReference type="NCBI Taxonomy" id="208348"/>
    <lineage>
        <taxon>Eukaryota</taxon>
        <taxon>Fungi</taxon>
        <taxon>Dikarya</taxon>
        <taxon>Basidiomycota</taxon>
        <taxon>Pucciniomycotina</taxon>
        <taxon>Pucciniomycetes</taxon>
        <taxon>Pucciniales</taxon>
        <taxon>Pucciniaceae</taxon>
        <taxon>Puccinia</taxon>
    </lineage>
</organism>
<sequence>MRTEPEVNHRAARVQNLSAGKFSGSNRCPPSAAPNARSHPPAFVPTATALALLLPSGLDQNPEIAWN</sequence>
<dbReference type="EMBL" id="CP110422">
    <property type="protein sequence ID" value="WAQ81864.1"/>
    <property type="molecule type" value="Genomic_DNA"/>
</dbReference>
<protein>
    <submittedName>
        <fullName evidence="2">Uncharacterized protein</fullName>
    </submittedName>
</protein>
<evidence type="ECO:0000313" key="2">
    <source>
        <dbReference type="EMBL" id="WAQ81864.1"/>
    </source>
</evidence>
<feature type="region of interest" description="Disordered" evidence="1">
    <location>
        <begin position="1"/>
        <end position="40"/>
    </location>
</feature>
<reference evidence="2" key="1">
    <citation type="submission" date="2022-10" db="EMBL/GenBank/DDBJ databases">
        <title>Puccinia triticina Genome sequencing and assembly.</title>
        <authorList>
            <person name="Li C."/>
        </authorList>
    </citation>
    <scope>NUCLEOTIDE SEQUENCE</scope>
    <source>
        <strain evidence="2">Pt15</strain>
    </source>
</reference>
<dbReference type="RefSeq" id="XP_053017419.1">
    <property type="nucleotide sequence ID" value="XM_053166170.1"/>
</dbReference>
<evidence type="ECO:0000313" key="3">
    <source>
        <dbReference type="Proteomes" id="UP001164743"/>
    </source>
</evidence>
<gene>
    <name evidence="2" type="ORF">PtA15_2A177</name>
</gene>